<dbReference type="PATRIC" id="fig|742823.3.peg.2177"/>
<dbReference type="Proteomes" id="UP000005835">
    <property type="component" value="Unassembled WGS sequence"/>
</dbReference>
<comment type="caution">
    <text evidence="1">The sequence shown here is derived from an EMBL/GenBank/DDBJ whole genome shotgun (WGS) entry which is preliminary data.</text>
</comment>
<dbReference type="AlphaFoldDB" id="K1JJB5"/>
<protein>
    <submittedName>
        <fullName evidence="1">Uncharacterized protein</fullName>
    </submittedName>
</protein>
<accession>K1JJB5</accession>
<evidence type="ECO:0000313" key="1">
    <source>
        <dbReference type="EMBL" id="EKB30231.1"/>
    </source>
</evidence>
<keyword evidence="2" id="KW-1185">Reference proteome</keyword>
<dbReference type="HOGENOM" id="CLU_3349478_0_0_4"/>
<proteinExistence type="predicted"/>
<gene>
    <name evidence="1" type="ORF">HMPREF9465_02166</name>
</gene>
<evidence type="ECO:0000313" key="2">
    <source>
        <dbReference type="Proteomes" id="UP000005835"/>
    </source>
</evidence>
<reference evidence="1 2" key="1">
    <citation type="submission" date="2012-05" db="EMBL/GenBank/DDBJ databases">
        <title>The Genome Sequence of Sutterella wadsworthensis 2_1_59BFAA.</title>
        <authorList>
            <consortium name="The Broad Institute Genome Sequencing Platform"/>
            <person name="Earl A."/>
            <person name="Ward D."/>
            <person name="Feldgarden M."/>
            <person name="Gevers D."/>
            <person name="Daigneault M."/>
            <person name="Strauss J."/>
            <person name="Allen-Vercoe E."/>
            <person name="Walker B."/>
            <person name="Young S.K."/>
            <person name="Zeng Q."/>
            <person name="Gargeya S."/>
            <person name="Fitzgerald M."/>
            <person name="Haas B."/>
            <person name="Abouelleil A."/>
            <person name="Alvarado L."/>
            <person name="Arachchi H.M."/>
            <person name="Berlin A.M."/>
            <person name="Chapman S.B."/>
            <person name="Goldberg J."/>
            <person name="Griggs A."/>
            <person name="Gujja S."/>
            <person name="Hansen M."/>
            <person name="Howarth C."/>
            <person name="Imamovic A."/>
            <person name="Larimer J."/>
            <person name="McCowen C."/>
            <person name="Montmayeur A."/>
            <person name="Murphy C."/>
            <person name="Neiman D."/>
            <person name="Pearson M."/>
            <person name="Priest M."/>
            <person name="Roberts A."/>
            <person name="Saif S."/>
            <person name="Shea T."/>
            <person name="Sisk P."/>
            <person name="Sykes S."/>
            <person name="Wortman J."/>
            <person name="Nusbaum C."/>
            <person name="Birren B."/>
        </authorList>
    </citation>
    <scope>NUCLEOTIDE SEQUENCE [LARGE SCALE GENOMIC DNA]</scope>
    <source>
        <strain evidence="1 2">2_1_59BFAA</strain>
    </source>
</reference>
<dbReference type="EMBL" id="ADMG01000049">
    <property type="protein sequence ID" value="EKB30231.1"/>
    <property type="molecule type" value="Genomic_DNA"/>
</dbReference>
<name>K1JJB5_9BURK</name>
<sequence length="37" mass="3945">MDDRVRRLLYLGLTRASARIELVVSAQAMAALNAAAG</sequence>
<organism evidence="1 2">
    <name type="scientific">Sutterella wadsworthensis 2_1_59BFAA</name>
    <dbReference type="NCBI Taxonomy" id="742823"/>
    <lineage>
        <taxon>Bacteria</taxon>
        <taxon>Pseudomonadati</taxon>
        <taxon>Pseudomonadota</taxon>
        <taxon>Betaproteobacteria</taxon>
        <taxon>Burkholderiales</taxon>
        <taxon>Sutterellaceae</taxon>
        <taxon>Sutterella</taxon>
    </lineage>
</organism>